<dbReference type="OrthoDB" id="9802264at2"/>
<dbReference type="InterPro" id="IPR017871">
    <property type="entry name" value="ABC_transporter-like_CS"/>
</dbReference>
<dbReference type="Pfam" id="PF00005">
    <property type="entry name" value="ABC_tran"/>
    <property type="match status" value="1"/>
</dbReference>
<dbReference type="SMART" id="SM00382">
    <property type="entry name" value="AAA"/>
    <property type="match status" value="1"/>
</dbReference>
<dbReference type="EC" id="7.6.2.9" evidence="5"/>
<sequence length="269" mass="30861">MTIIKFSNIVKSYSKDTQVIENLDLSIEEGEFITILGPSGCGKTTLLKMVNKLITPDKGEIFIKGKEINQWDTIELRRNIGYVIQQIGLFPHMTINDNINFVLKLEKNDMDYMNKRAKELVQLVGLHEEVLIRYPRELSGGQKQRIGVARALAANPDIILMDEPFGAVDEIARTRLQNELKDLHKKLKKTILFVTHDIEEALKLGTKTILLNNGKIEQMGTKEDLIFKPATKFVKEFLGVKGFKSIIDEKIFEEMYEQELIKKEKELLL</sequence>
<dbReference type="AlphaFoldDB" id="A0A1M5XMA3"/>
<dbReference type="Proteomes" id="UP000184447">
    <property type="component" value="Unassembled WGS sequence"/>
</dbReference>
<evidence type="ECO:0000256" key="4">
    <source>
        <dbReference type="ARBA" id="ARBA00022840"/>
    </source>
</evidence>
<dbReference type="RefSeq" id="WP_073340609.1">
    <property type="nucleotide sequence ID" value="NZ_FQXM01000032.1"/>
</dbReference>
<feature type="domain" description="ABC transporter" evidence="6">
    <location>
        <begin position="4"/>
        <end position="238"/>
    </location>
</feature>
<evidence type="ECO:0000256" key="1">
    <source>
        <dbReference type="ARBA" id="ARBA00005417"/>
    </source>
</evidence>
<dbReference type="PANTHER" id="PTHR43117:SF4">
    <property type="entry name" value="OSMOPROTECTANT IMPORT ATP-BINDING PROTEIN OSMV"/>
    <property type="match status" value="1"/>
</dbReference>
<dbReference type="InterPro" id="IPR003593">
    <property type="entry name" value="AAA+_ATPase"/>
</dbReference>
<evidence type="ECO:0000256" key="5">
    <source>
        <dbReference type="ARBA" id="ARBA00066388"/>
    </source>
</evidence>
<evidence type="ECO:0000313" key="7">
    <source>
        <dbReference type="EMBL" id="SHI00879.1"/>
    </source>
</evidence>
<evidence type="ECO:0000256" key="2">
    <source>
        <dbReference type="ARBA" id="ARBA00022448"/>
    </source>
</evidence>
<dbReference type="PROSITE" id="PS50893">
    <property type="entry name" value="ABC_TRANSPORTER_2"/>
    <property type="match status" value="1"/>
</dbReference>
<organism evidence="7 8">
    <name type="scientific">Clostridium grantii DSM 8605</name>
    <dbReference type="NCBI Taxonomy" id="1121316"/>
    <lineage>
        <taxon>Bacteria</taxon>
        <taxon>Bacillati</taxon>
        <taxon>Bacillota</taxon>
        <taxon>Clostridia</taxon>
        <taxon>Eubacteriales</taxon>
        <taxon>Clostridiaceae</taxon>
        <taxon>Clostridium</taxon>
    </lineage>
</organism>
<comment type="similarity">
    <text evidence="1">Belongs to the ABC transporter superfamily.</text>
</comment>
<keyword evidence="4 7" id="KW-0067">ATP-binding</keyword>
<dbReference type="PANTHER" id="PTHR43117">
    <property type="entry name" value="OSMOPROTECTANT IMPORT ATP-BINDING PROTEIN OSMV"/>
    <property type="match status" value="1"/>
</dbReference>
<name>A0A1M5XMA3_9CLOT</name>
<protein>
    <recommendedName>
        <fullName evidence="5">ABC-type quaternary amine transporter</fullName>
        <ecNumber evidence="5">7.6.2.9</ecNumber>
    </recommendedName>
</protein>
<keyword evidence="3" id="KW-0547">Nucleotide-binding</keyword>
<dbReference type="InterPro" id="IPR003439">
    <property type="entry name" value="ABC_transporter-like_ATP-bd"/>
</dbReference>
<dbReference type="FunFam" id="3.40.50.300:FF:000425">
    <property type="entry name" value="Probable ABC transporter, ATP-binding subunit"/>
    <property type="match status" value="1"/>
</dbReference>
<evidence type="ECO:0000259" key="6">
    <source>
        <dbReference type="PROSITE" id="PS50893"/>
    </source>
</evidence>
<dbReference type="InterPro" id="IPR027417">
    <property type="entry name" value="P-loop_NTPase"/>
</dbReference>
<dbReference type="GO" id="GO:0015418">
    <property type="term" value="F:ABC-type quaternary ammonium compound transporting activity"/>
    <property type="evidence" value="ECO:0007669"/>
    <property type="project" value="UniProtKB-EC"/>
</dbReference>
<keyword evidence="8" id="KW-1185">Reference proteome</keyword>
<evidence type="ECO:0000256" key="3">
    <source>
        <dbReference type="ARBA" id="ARBA00022741"/>
    </source>
</evidence>
<dbReference type="EMBL" id="FQXM01000032">
    <property type="protein sequence ID" value="SHI00879.1"/>
    <property type="molecule type" value="Genomic_DNA"/>
</dbReference>
<dbReference type="GO" id="GO:0005524">
    <property type="term" value="F:ATP binding"/>
    <property type="evidence" value="ECO:0007669"/>
    <property type="project" value="UniProtKB-KW"/>
</dbReference>
<dbReference type="SUPFAM" id="SSF52540">
    <property type="entry name" value="P-loop containing nucleoside triphosphate hydrolases"/>
    <property type="match status" value="1"/>
</dbReference>
<gene>
    <name evidence="7" type="ORF">SAMN02745207_03775</name>
</gene>
<dbReference type="STRING" id="1121316.SAMN02745207_03775"/>
<keyword evidence="2" id="KW-0813">Transport</keyword>
<proteinExistence type="inferred from homology"/>
<dbReference type="PROSITE" id="PS00211">
    <property type="entry name" value="ABC_TRANSPORTER_1"/>
    <property type="match status" value="1"/>
</dbReference>
<accession>A0A1M5XMA3</accession>
<dbReference type="GO" id="GO:0016887">
    <property type="term" value="F:ATP hydrolysis activity"/>
    <property type="evidence" value="ECO:0007669"/>
    <property type="project" value="InterPro"/>
</dbReference>
<reference evidence="7 8" key="1">
    <citation type="submission" date="2016-11" db="EMBL/GenBank/DDBJ databases">
        <authorList>
            <person name="Jaros S."/>
            <person name="Januszkiewicz K."/>
            <person name="Wedrychowicz H."/>
        </authorList>
    </citation>
    <scope>NUCLEOTIDE SEQUENCE [LARGE SCALE GENOMIC DNA]</scope>
    <source>
        <strain evidence="7 8">DSM 8605</strain>
    </source>
</reference>
<evidence type="ECO:0000313" key="8">
    <source>
        <dbReference type="Proteomes" id="UP000184447"/>
    </source>
</evidence>
<dbReference type="Gene3D" id="3.40.50.300">
    <property type="entry name" value="P-loop containing nucleotide triphosphate hydrolases"/>
    <property type="match status" value="1"/>
</dbReference>